<dbReference type="STRING" id="985895.E4ZPN1"/>
<dbReference type="HOGENOM" id="CLU_049361_0_1_1"/>
<dbReference type="eggNOG" id="ENOG502SAKR">
    <property type="taxonomic scope" value="Eukaryota"/>
</dbReference>
<dbReference type="InParanoid" id="E4ZPN1"/>
<feature type="compositionally biased region" description="Low complexity" evidence="1">
    <location>
        <begin position="313"/>
        <end position="328"/>
    </location>
</feature>
<reference evidence="4" key="1">
    <citation type="journal article" date="2011" name="Nat. Commun.">
        <title>Effector diversification within compartments of the Leptosphaeria maculans genome affected by Repeat-Induced Point mutations.</title>
        <authorList>
            <person name="Rouxel T."/>
            <person name="Grandaubert J."/>
            <person name="Hane J.K."/>
            <person name="Hoede C."/>
            <person name="van de Wouw A.P."/>
            <person name="Couloux A."/>
            <person name="Dominguez V."/>
            <person name="Anthouard V."/>
            <person name="Bally P."/>
            <person name="Bourras S."/>
            <person name="Cozijnsen A.J."/>
            <person name="Ciuffetti L.M."/>
            <person name="Degrave A."/>
            <person name="Dilmaghani A."/>
            <person name="Duret L."/>
            <person name="Fudal I."/>
            <person name="Goodwin S.B."/>
            <person name="Gout L."/>
            <person name="Glaser N."/>
            <person name="Linglin J."/>
            <person name="Kema G.H.J."/>
            <person name="Lapalu N."/>
            <person name="Lawrence C.B."/>
            <person name="May K."/>
            <person name="Meyer M."/>
            <person name="Ollivier B."/>
            <person name="Poulain J."/>
            <person name="Schoch C.L."/>
            <person name="Simon A."/>
            <person name="Spatafora J.W."/>
            <person name="Stachowiak A."/>
            <person name="Turgeon B.G."/>
            <person name="Tyler B.M."/>
            <person name="Vincent D."/>
            <person name="Weissenbach J."/>
            <person name="Amselem J."/>
            <person name="Quesneville H."/>
            <person name="Oliver R.P."/>
            <person name="Wincker P."/>
            <person name="Balesdent M.-H."/>
            <person name="Howlett B.J."/>
        </authorList>
    </citation>
    <scope>NUCLEOTIDE SEQUENCE [LARGE SCALE GENOMIC DNA]</scope>
    <source>
        <strain evidence="4">JN3 / isolate v23.1.3 / race Av1-4-5-6-7-8</strain>
    </source>
</reference>
<proteinExistence type="predicted"/>
<sequence>MPSSLFARQNPLDDARNTISSWDNCMAKSYCKWPVIVAIIVASLILISVVTCIARCICCGAECACCCFRCCSCCCGSGGRSSHKRIKSEAAPPYHSASYPAHYGQGGGGGGSAPIPPNNPYAQAHAVAPRPSIDTRPVNQQYRSNAMPTYGPPGGHAPERPQFATFDSTRAVVNEDSLPAMPTWKGGRDVHVQVEEAVPEKKGDVELNRLDRNGSMASARRSAAGGAAGTGAARKSPGPARSPVSPMADSYGFPPPGYQNSQDGYTSANASANANAVPPRRSPAPQHAMYAPQHQYSTAGDTYGHVSPGSGRNNGYGQQHQQANQQAYGRHHAASQQQGSIRSILFPESTKSL</sequence>
<dbReference type="VEuPathDB" id="FungiDB:LEMA_P043170.1"/>
<feature type="transmembrane region" description="Helical" evidence="2">
    <location>
        <begin position="30"/>
        <end position="50"/>
    </location>
</feature>
<dbReference type="GO" id="GO:0005935">
    <property type="term" value="C:cellular bud neck"/>
    <property type="evidence" value="ECO:0007669"/>
    <property type="project" value="TreeGrafter"/>
</dbReference>
<dbReference type="InterPro" id="IPR037504">
    <property type="entry name" value="PSI_induc_2"/>
</dbReference>
<gene>
    <name evidence="3" type="ORF">LEMA_P043170.1</name>
</gene>
<dbReference type="PANTHER" id="PTHR40018:SF1">
    <property type="entry name" value="[PSI+] INDUCTION PROTEIN 2"/>
    <property type="match status" value="1"/>
</dbReference>
<accession>E4ZPN1</accession>
<evidence type="ECO:0000256" key="1">
    <source>
        <dbReference type="SAM" id="MobiDB-lite"/>
    </source>
</evidence>
<feature type="region of interest" description="Disordered" evidence="1">
    <location>
        <begin position="197"/>
        <end position="353"/>
    </location>
</feature>
<dbReference type="AlphaFoldDB" id="E4ZPN1"/>
<protein>
    <submittedName>
        <fullName evidence="3">Predicted protein</fullName>
    </submittedName>
</protein>
<dbReference type="PANTHER" id="PTHR40018">
    <property type="entry name" value="[PSI+] INDUCTION PROTEIN 2"/>
    <property type="match status" value="1"/>
</dbReference>
<keyword evidence="2" id="KW-0472">Membrane</keyword>
<keyword evidence="2" id="KW-1133">Transmembrane helix</keyword>
<evidence type="ECO:0000313" key="3">
    <source>
        <dbReference type="EMBL" id="CBX93416.1"/>
    </source>
</evidence>
<feature type="compositionally biased region" description="Low complexity" evidence="1">
    <location>
        <begin position="267"/>
        <end position="276"/>
    </location>
</feature>
<evidence type="ECO:0000256" key="2">
    <source>
        <dbReference type="SAM" id="Phobius"/>
    </source>
</evidence>
<dbReference type="OrthoDB" id="5401332at2759"/>
<dbReference type="OMA" id="TISSWDN"/>
<feature type="compositionally biased region" description="Low complexity" evidence="1">
    <location>
        <begin position="214"/>
        <end position="234"/>
    </location>
</feature>
<feature type="compositionally biased region" description="Basic and acidic residues" evidence="1">
    <location>
        <begin position="197"/>
        <end position="212"/>
    </location>
</feature>
<dbReference type="EMBL" id="FP929105">
    <property type="protein sequence ID" value="CBX93416.1"/>
    <property type="molecule type" value="Genomic_DNA"/>
</dbReference>
<dbReference type="Proteomes" id="UP000002668">
    <property type="component" value="Genome"/>
</dbReference>
<evidence type="ECO:0000313" key="4">
    <source>
        <dbReference type="Proteomes" id="UP000002668"/>
    </source>
</evidence>
<name>E4ZPN1_LEPMJ</name>
<keyword evidence="4" id="KW-1185">Reference proteome</keyword>
<dbReference type="GO" id="GO:0005886">
    <property type="term" value="C:plasma membrane"/>
    <property type="evidence" value="ECO:0007669"/>
    <property type="project" value="TreeGrafter"/>
</dbReference>
<organism evidence="4">
    <name type="scientific">Leptosphaeria maculans (strain JN3 / isolate v23.1.3 / race Av1-4-5-6-7-8)</name>
    <name type="common">Blackleg fungus</name>
    <name type="synonym">Phoma lingam</name>
    <dbReference type="NCBI Taxonomy" id="985895"/>
    <lineage>
        <taxon>Eukaryota</taxon>
        <taxon>Fungi</taxon>
        <taxon>Dikarya</taxon>
        <taxon>Ascomycota</taxon>
        <taxon>Pezizomycotina</taxon>
        <taxon>Dothideomycetes</taxon>
        <taxon>Pleosporomycetidae</taxon>
        <taxon>Pleosporales</taxon>
        <taxon>Pleosporineae</taxon>
        <taxon>Leptosphaeriaceae</taxon>
        <taxon>Plenodomus</taxon>
        <taxon>Plenodomus lingam/Leptosphaeria maculans species complex</taxon>
    </lineage>
</organism>
<keyword evidence="2" id="KW-0812">Transmembrane</keyword>